<evidence type="ECO:0000313" key="2">
    <source>
        <dbReference type="EMBL" id="KAF3961008.1"/>
    </source>
</evidence>
<organism evidence="2 3">
    <name type="scientific">Castanea mollissima</name>
    <name type="common">Chinese chestnut</name>
    <dbReference type="NCBI Taxonomy" id="60419"/>
    <lineage>
        <taxon>Eukaryota</taxon>
        <taxon>Viridiplantae</taxon>
        <taxon>Streptophyta</taxon>
        <taxon>Embryophyta</taxon>
        <taxon>Tracheophyta</taxon>
        <taxon>Spermatophyta</taxon>
        <taxon>Magnoliopsida</taxon>
        <taxon>eudicotyledons</taxon>
        <taxon>Gunneridae</taxon>
        <taxon>Pentapetalae</taxon>
        <taxon>rosids</taxon>
        <taxon>fabids</taxon>
        <taxon>Fagales</taxon>
        <taxon>Fagaceae</taxon>
        <taxon>Castanea</taxon>
    </lineage>
</organism>
<gene>
    <name evidence="2" type="ORF">CMV_014325</name>
</gene>
<dbReference type="EMBL" id="JRKL02001989">
    <property type="protein sequence ID" value="KAF3961008.1"/>
    <property type="molecule type" value="Genomic_DNA"/>
</dbReference>
<dbReference type="Proteomes" id="UP000737018">
    <property type="component" value="Unassembled WGS sequence"/>
</dbReference>
<name>A0A8J4QYK1_9ROSI</name>
<evidence type="ECO:0000313" key="3">
    <source>
        <dbReference type="Proteomes" id="UP000737018"/>
    </source>
</evidence>
<reference evidence="2" key="1">
    <citation type="submission" date="2020-03" db="EMBL/GenBank/DDBJ databases">
        <title>Castanea mollissima Vanexum genome sequencing.</title>
        <authorList>
            <person name="Staton M."/>
        </authorList>
    </citation>
    <scope>NUCLEOTIDE SEQUENCE</scope>
    <source>
        <tissue evidence="2">Leaf</tissue>
    </source>
</reference>
<feature type="domain" description="DUF629" evidence="1">
    <location>
        <begin position="75"/>
        <end position="169"/>
    </location>
</feature>
<evidence type="ECO:0000259" key="1">
    <source>
        <dbReference type="Pfam" id="PF04780"/>
    </source>
</evidence>
<dbReference type="AlphaFoldDB" id="A0A8J4QYK1"/>
<comment type="caution">
    <text evidence="2">The sequence shown here is derived from an EMBL/GenBank/DDBJ whole genome shotgun (WGS) entry which is preliminary data.</text>
</comment>
<accession>A0A8J4QYK1</accession>
<proteinExistence type="predicted"/>
<dbReference type="InterPro" id="IPR006865">
    <property type="entry name" value="DUF629"/>
</dbReference>
<keyword evidence="3" id="KW-1185">Reference proteome</keyword>
<dbReference type="Pfam" id="PF04780">
    <property type="entry name" value="DUF629"/>
    <property type="match status" value="1"/>
</dbReference>
<protein>
    <recommendedName>
        <fullName evidence="1">DUF629 domain-containing protein</fullName>
    </recommendedName>
</protein>
<sequence>MTTPSFYLKTDDEFDSFIAKADSVLVKYENQKRYFCLKLLENLINFLNAEVGPEGEERKSQRVKNDSNTLTQQFSIYWERLKEDQKKKFSKIPISSIEKYFKNNHLVQEVLNDLLEEGNIISFGCIFCSVRFDNEESWLAHINHDHFSGVNNWLSNLPKLLATEQLESILLLRMLETEQLEKVDDFLDEAQDLGIEAAIDSFLLKMRTSVYSAEFHLSSNSDSKITMEDSTLILDEPYIIELLLDSPVMDMQLRAWAVFKMVRELQKKRLGEIFTQECSDLKERYYKKREYGNSLKAWTDIRDICHEENLAREQNSGYNAKTYKSILSEMEVKDDRALMLKIIKTQLMDAKTDNDVTQIVTEHINDLRLGQNLHTVP</sequence>
<dbReference type="OrthoDB" id="10553863at2759"/>